<comment type="caution">
    <text evidence="8">The sequence shown here is derived from an EMBL/GenBank/DDBJ whole genome shotgun (WGS) entry which is preliminary data.</text>
</comment>
<keyword evidence="4" id="KW-0106">Calcium</keyword>
<feature type="region of interest" description="Disordered" evidence="5">
    <location>
        <begin position="514"/>
        <end position="557"/>
    </location>
</feature>
<evidence type="ECO:0000313" key="8">
    <source>
        <dbReference type="EMBL" id="TWU15230.1"/>
    </source>
</evidence>
<dbReference type="GO" id="GO:0004065">
    <property type="term" value="F:arylsulfatase activity"/>
    <property type="evidence" value="ECO:0007669"/>
    <property type="project" value="UniProtKB-EC"/>
</dbReference>
<evidence type="ECO:0000256" key="1">
    <source>
        <dbReference type="ARBA" id="ARBA00008779"/>
    </source>
</evidence>
<feature type="compositionally biased region" description="Basic and acidic residues" evidence="5">
    <location>
        <begin position="523"/>
        <end position="539"/>
    </location>
</feature>
<dbReference type="GO" id="GO:0046872">
    <property type="term" value="F:metal ion binding"/>
    <property type="evidence" value="ECO:0007669"/>
    <property type="project" value="UniProtKB-KW"/>
</dbReference>
<dbReference type="PROSITE" id="PS00149">
    <property type="entry name" value="SULFATASE_2"/>
    <property type="match status" value="1"/>
</dbReference>
<dbReference type="InterPro" id="IPR050738">
    <property type="entry name" value="Sulfatase"/>
</dbReference>
<dbReference type="EMBL" id="SJPU01000002">
    <property type="protein sequence ID" value="TWU15230.1"/>
    <property type="molecule type" value="Genomic_DNA"/>
</dbReference>
<dbReference type="PANTHER" id="PTHR42693">
    <property type="entry name" value="ARYLSULFATASE FAMILY MEMBER"/>
    <property type="match status" value="1"/>
</dbReference>
<name>A0A5C6BSK2_9BACT</name>
<dbReference type="Proteomes" id="UP000319908">
    <property type="component" value="Unassembled WGS sequence"/>
</dbReference>
<dbReference type="InterPro" id="IPR000917">
    <property type="entry name" value="Sulfatase_N"/>
</dbReference>
<sequence>MKLMSSHAPPGWTDTVGGRSSLSQKSTVPQVPVPQVPVPNFPQSAAPRVLSNERRACLSGALFALALFAIFALASPAAAAGTVGEQRPNLVLIIADDMNWNDCGAYGHPAIRTPHIDKLASEGLLFHHAYLTTNSCSPSRASIITGKYPHNTGAEQLHWPIPAGTETFVGKLKASGYYTAAAGKWHMGDAIRGQFDRIYEASTAGFVLPSGEQGEPVEMIAAQPSGCEDWELALQQRDQSKPFFMWLASLDPHREYHDGALDPPHSHADVIVPEHLPDTPDVREDLRLYYDEIGRLDGYVGKVMSELESQGIANNTLVLFISDNGRPFPRDKTTLYDGGIRTPWIVRWPAKVAAGKTTDAVVSSVDIASTLMELAGLRTAARSTEGKSFAAVLADPTVSARRYAFAEDHWHDYEDHARCVVGERFKLIRNDYVDLPATPSADAGRGLSWQSMLKLQAAGQLTPAQQACFRTPRARWELYDLVRDPGEQNNVIGDPAYAAIQSRLRSAMDTWTTQTGDYLPSKRTPDEFDRVTGEPDNTVRRRPRPSKKEMFGTNGKY</sequence>
<feature type="domain" description="Sulfatase N-terminal" evidence="7">
    <location>
        <begin position="88"/>
        <end position="376"/>
    </location>
</feature>
<reference evidence="8 9" key="1">
    <citation type="journal article" date="2020" name="Antonie Van Leeuwenhoek">
        <title>Rhodopirellula heiligendammensis sp. nov., Rhodopirellula pilleata sp. nov., and Rhodopirellula solitaria sp. nov. isolated from natural or artificial marine surfaces in Northern Germany and California, USA, and emended description of the genus Rhodopirellula.</title>
        <authorList>
            <person name="Kallscheuer N."/>
            <person name="Wiegand S."/>
            <person name="Jogler M."/>
            <person name="Boedeker C."/>
            <person name="Peeters S.H."/>
            <person name="Rast P."/>
            <person name="Heuer A."/>
            <person name="Jetten M.S.M."/>
            <person name="Rohde M."/>
            <person name="Jogler C."/>
        </authorList>
    </citation>
    <scope>NUCLEOTIDE SEQUENCE [LARGE SCALE GENOMIC DNA]</scope>
    <source>
        <strain evidence="8 9">Poly21</strain>
    </source>
</reference>
<evidence type="ECO:0000256" key="2">
    <source>
        <dbReference type="ARBA" id="ARBA00022723"/>
    </source>
</evidence>
<evidence type="ECO:0000256" key="3">
    <source>
        <dbReference type="ARBA" id="ARBA00022801"/>
    </source>
</evidence>
<organism evidence="8 9">
    <name type="scientific">Allorhodopirellula heiligendammensis</name>
    <dbReference type="NCBI Taxonomy" id="2714739"/>
    <lineage>
        <taxon>Bacteria</taxon>
        <taxon>Pseudomonadati</taxon>
        <taxon>Planctomycetota</taxon>
        <taxon>Planctomycetia</taxon>
        <taxon>Pirellulales</taxon>
        <taxon>Pirellulaceae</taxon>
        <taxon>Allorhodopirellula</taxon>
    </lineage>
</organism>
<dbReference type="AlphaFoldDB" id="A0A5C6BSK2"/>
<evidence type="ECO:0000256" key="6">
    <source>
        <dbReference type="SAM" id="Phobius"/>
    </source>
</evidence>
<comment type="similarity">
    <text evidence="1">Belongs to the sulfatase family.</text>
</comment>
<keyword evidence="6" id="KW-0472">Membrane</keyword>
<keyword evidence="6" id="KW-0812">Transmembrane</keyword>
<dbReference type="Gene3D" id="3.40.720.10">
    <property type="entry name" value="Alkaline Phosphatase, subunit A"/>
    <property type="match status" value="1"/>
</dbReference>
<feature type="transmembrane region" description="Helical" evidence="6">
    <location>
        <begin position="56"/>
        <end position="79"/>
    </location>
</feature>
<dbReference type="PANTHER" id="PTHR42693:SF53">
    <property type="entry name" value="ENDO-4-O-SULFATASE"/>
    <property type="match status" value="1"/>
</dbReference>
<proteinExistence type="inferred from homology"/>
<dbReference type="EC" id="3.1.6.1" evidence="8"/>
<gene>
    <name evidence="8" type="ORF">Poly21_24240</name>
</gene>
<evidence type="ECO:0000256" key="4">
    <source>
        <dbReference type="ARBA" id="ARBA00022837"/>
    </source>
</evidence>
<keyword evidence="9" id="KW-1185">Reference proteome</keyword>
<keyword evidence="6" id="KW-1133">Transmembrane helix</keyword>
<feature type="region of interest" description="Disordered" evidence="5">
    <location>
        <begin position="1"/>
        <end position="36"/>
    </location>
</feature>
<feature type="compositionally biased region" description="Polar residues" evidence="5">
    <location>
        <begin position="18"/>
        <end position="27"/>
    </location>
</feature>
<dbReference type="CDD" id="cd16027">
    <property type="entry name" value="SGSH"/>
    <property type="match status" value="1"/>
</dbReference>
<accession>A0A5C6BSK2</accession>
<dbReference type="InterPro" id="IPR024607">
    <property type="entry name" value="Sulfatase_CS"/>
</dbReference>
<evidence type="ECO:0000313" key="9">
    <source>
        <dbReference type="Proteomes" id="UP000319908"/>
    </source>
</evidence>
<evidence type="ECO:0000256" key="5">
    <source>
        <dbReference type="SAM" id="MobiDB-lite"/>
    </source>
</evidence>
<dbReference type="InterPro" id="IPR017850">
    <property type="entry name" value="Alkaline_phosphatase_core_sf"/>
</dbReference>
<evidence type="ECO:0000259" key="7">
    <source>
        <dbReference type="Pfam" id="PF00884"/>
    </source>
</evidence>
<keyword evidence="2" id="KW-0479">Metal-binding</keyword>
<dbReference type="Pfam" id="PF00884">
    <property type="entry name" value="Sulfatase"/>
    <property type="match status" value="1"/>
</dbReference>
<dbReference type="SUPFAM" id="SSF53649">
    <property type="entry name" value="Alkaline phosphatase-like"/>
    <property type="match status" value="1"/>
</dbReference>
<keyword evidence="3 8" id="KW-0378">Hydrolase</keyword>
<protein>
    <submittedName>
        <fullName evidence="8">Arylsulfatase</fullName>
        <ecNumber evidence="8">3.1.6.1</ecNumber>
    </submittedName>
</protein>